<comment type="caution">
    <text evidence="3">The sequence shown here is derived from an EMBL/GenBank/DDBJ whole genome shotgun (WGS) entry which is preliminary data.</text>
</comment>
<feature type="domain" description="NAD-dependent epimerase/dehydratase" evidence="2">
    <location>
        <begin position="3"/>
        <end position="219"/>
    </location>
</feature>
<evidence type="ECO:0000313" key="4">
    <source>
        <dbReference type="Proteomes" id="UP000249169"/>
    </source>
</evidence>
<evidence type="ECO:0000313" key="3">
    <source>
        <dbReference type="EMBL" id="RAL24798.1"/>
    </source>
</evidence>
<dbReference type="PANTHER" id="PTHR48079:SF6">
    <property type="entry name" value="NAD(P)-BINDING DOMAIN-CONTAINING PROTEIN-RELATED"/>
    <property type="match status" value="1"/>
</dbReference>
<dbReference type="InterPro" id="IPR001509">
    <property type="entry name" value="Epimerase_deHydtase"/>
</dbReference>
<dbReference type="Pfam" id="PF01370">
    <property type="entry name" value="Epimerase"/>
    <property type="match status" value="1"/>
</dbReference>
<dbReference type="Proteomes" id="UP000249169">
    <property type="component" value="Unassembled WGS sequence"/>
</dbReference>
<dbReference type="GO" id="GO:0004029">
    <property type="term" value="F:aldehyde dehydrogenase (NAD+) activity"/>
    <property type="evidence" value="ECO:0007669"/>
    <property type="project" value="TreeGrafter"/>
</dbReference>
<organism evidence="3 4">
    <name type="scientific">Lujinxingia litoralis</name>
    <dbReference type="NCBI Taxonomy" id="2211119"/>
    <lineage>
        <taxon>Bacteria</taxon>
        <taxon>Deltaproteobacteria</taxon>
        <taxon>Bradymonadales</taxon>
        <taxon>Lujinxingiaceae</taxon>
        <taxon>Lujinxingia</taxon>
    </lineage>
</organism>
<dbReference type="GO" id="GO:0005737">
    <property type="term" value="C:cytoplasm"/>
    <property type="evidence" value="ECO:0007669"/>
    <property type="project" value="TreeGrafter"/>
</dbReference>
<sequence length="323" mass="34361">MRVFLTGATGFVGSHVAEALLAAGHEVMALVRPTSKVAHLSALGVSQVVGSMEAPEALEASLREVDAVVHVAGMTTGKTPADLYRVNGVASGRLAEVAARAGVARFVYVSSAAAQGPGEGDQPRPRGVRPRPVSHYGRSKLHGEGAVLRVRQEMGVTILRPPPVYGPRDRDMFQVFQLASYGLGPVLGDGSRWLSVIHVHDVARAAVRCLEDVGSGAAYTIDDGGRYTWREFTGIIAGAVGKRGLHLPIPAPLFGVAAMLSEAGGRLAGVTPIFNRDKYAEMSQPSWVCGHEAIQQALGWEPTLGLEEGARQTVQWYREEGWL</sequence>
<dbReference type="Gene3D" id="3.40.50.720">
    <property type="entry name" value="NAD(P)-binding Rossmann-like Domain"/>
    <property type="match status" value="1"/>
</dbReference>
<dbReference type="RefSeq" id="WP_111727970.1">
    <property type="nucleotide sequence ID" value="NZ_QHKO01000001.1"/>
</dbReference>
<feature type="region of interest" description="Disordered" evidence="1">
    <location>
        <begin position="114"/>
        <end position="136"/>
    </location>
</feature>
<evidence type="ECO:0000256" key="1">
    <source>
        <dbReference type="SAM" id="MobiDB-lite"/>
    </source>
</evidence>
<proteinExistence type="predicted"/>
<dbReference type="OrthoDB" id="9804595at2"/>
<dbReference type="AlphaFoldDB" id="A0A328CA27"/>
<accession>A0A328CA27</accession>
<dbReference type="InterPro" id="IPR036291">
    <property type="entry name" value="NAD(P)-bd_dom_sf"/>
</dbReference>
<dbReference type="InterPro" id="IPR051783">
    <property type="entry name" value="NAD(P)-dependent_oxidoreduct"/>
</dbReference>
<dbReference type="PANTHER" id="PTHR48079">
    <property type="entry name" value="PROTEIN YEEZ"/>
    <property type="match status" value="1"/>
</dbReference>
<keyword evidence="4" id="KW-1185">Reference proteome</keyword>
<gene>
    <name evidence="3" type="ORF">DL240_00885</name>
</gene>
<protein>
    <recommendedName>
        <fullName evidence="2">NAD-dependent epimerase/dehydratase domain-containing protein</fullName>
    </recommendedName>
</protein>
<dbReference type="EMBL" id="QHKO01000001">
    <property type="protein sequence ID" value="RAL24798.1"/>
    <property type="molecule type" value="Genomic_DNA"/>
</dbReference>
<reference evidence="3 4" key="1">
    <citation type="submission" date="2018-05" db="EMBL/GenBank/DDBJ databases">
        <title>Lujinxingia marina gen. nov. sp. nov., a new facultative anaerobic member of the class Deltaproteobacteria, and proposal of Lujinxingaceae fam. nov.</title>
        <authorList>
            <person name="Li C.-M."/>
        </authorList>
    </citation>
    <scope>NUCLEOTIDE SEQUENCE [LARGE SCALE GENOMIC DNA]</scope>
    <source>
        <strain evidence="3 4">B210</strain>
    </source>
</reference>
<name>A0A328CA27_9DELT</name>
<evidence type="ECO:0000259" key="2">
    <source>
        <dbReference type="Pfam" id="PF01370"/>
    </source>
</evidence>
<dbReference type="SUPFAM" id="SSF51735">
    <property type="entry name" value="NAD(P)-binding Rossmann-fold domains"/>
    <property type="match status" value="1"/>
</dbReference>